<dbReference type="InterPro" id="IPR016024">
    <property type="entry name" value="ARM-type_fold"/>
</dbReference>
<dbReference type="InterPro" id="IPR034085">
    <property type="entry name" value="TOG"/>
</dbReference>
<evidence type="ECO:0000256" key="5">
    <source>
        <dbReference type="ARBA" id="ARBA00022737"/>
    </source>
</evidence>
<evidence type="ECO:0000256" key="3">
    <source>
        <dbReference type="ARBA" id="ARBA00022448"/>
    </source>
</evidence>
<dbReference type="EMBL" id="MCGN01000010">
    <property type="protein sequence ID" value="ORY92178.1"/>
    <property type="molecule type" value="Genomic_DNA"/>
</dbReference>
<keyword evidence="11" id="KW-1185">Reference proteome</keyword>
<evidence type="ECO:0000256" key="8">
    <source>
        <dbReference type="PROSITE-ProRule" id="PRU00103"/>
    </source>
</evidence>
<dbReference type="Gene3D" id="1.25.10.10">
    <property type="entry name" value="Leucine-rich Repeat Variant"/>
    <property type="match status" value="1"/>
</dbReference>
<dbReference type="InterPro" id="IPR057672">
    <property type="entry name" value="TPR_IPO4/5"/>
</dbReference>
<comment type="subcellular location">
    <subcellularLocation>
        <location evidence="2">Cytoplasm</location>
    </subcellularLocation>
    <subcellularLocation>
        <location evidence="1">Nucleus</location>
    </subcellularLocation>
</comment>
<dbReference type="InterPro" id="IPR011989">
    <property type="entry name" value="ARM-like"/>
</dbReference>
<dbReference type="SMART" id="SM01349">
    <property type="entry name" value="TOG"/>
    <property type="match status" value="1"/>
</dbReference>
<feature type="repeat" description="HEAT" evidence="8">
    <location>
        <begin position="386"/>
        <end position="424"/>
    </location>
</feature>
<dbReference type="OMA" id="VMPRIRH"/>
<dbReference type="PANTHER" id="PTHR10527">
    <property type="entry name" value="IMPORTIN BETA"/>
    <property type="match status" value="1"/>
</dbReference>
<dbReference type="Pfam" id="PF25574">
    <property type="entry name" value="TPR_IMB1"/>
    <property type="match status" value="2"/>
</dbReference>
<dbReference type="Proteomes" id="UP000242180">
    <property type="component" value="Unassembled WGS sequence"/>
</dbReference>
<evidence type="ECO:0000256" key="1">
    <source>
        <dbReference type="ARBA" id="ARBA00004123"/>
    </source>
</evidence>
<dbReference type="InterPro" id="IPR040122">
    <property type="entry name" value="Importin_beta"/>
</dbReference>
<dbReference type="GO" id="GO:0006606">
    <property type="term" value="P:protein import into nucleus"/>
    <property type="evidence" value="ECO:0007669"/>
    <property type="project" value="InterPro"/>
</dbReference>
<dbReference type="InParanoid" id="A0A1X2H471"/>
<dbReference type="FunCoup" id="A0A1X2H471">
    <property type="interactions" value="650"/>
</dbReference>
<keyword evidence="4" id="KW-0963">Cytoplasm</keyword>
<dbReference type="Pfam" id="PF25780">
    <property type="entry name" value="TPR_IPO5"/>
    <property type="match status" value="1"/>
</dbReference>
<evidence type="ECO:0000256" key="4">
    <source>
        <dbReference type="ARBA" id="ARBA00022490"/>
    </source>
</evidence>
<keyword evidence="6" id="KW-0653">Protein transport</keyword>
<dbReference type="Pfam" id="PF03810">
    <property type="entry name" value="IBN_N"/>
    <property type="match status" value="1"/>
</dbReference>
<reference evidence="10 11" key="1">
    <citation type="submission" date="2016-07" db="EMBL/GenBank/DDBJ databases">
        <title>Pervasive Adenine N6-methylation of Active Genes in Fungi.</title>
        <authorList>
            <consortium name="DOE Joint Genome Institute"/>
            <person name="Mondo S.J."/>
            <person name="Dannebaum R.O."/>
            <person name="Kuo R.C."/>
            <person name="Labutti K."/>
            <person name="Haridas S."/>
            <person name="Kuo A."/>
            <person name="Salamov A."/>
            <person name="Ahrendt S.R."/>
            <person name="Lipzen A."/>
            <person name="Sullivan W."/>
            <person name="Andreopoulos W.B."/>
            <person name="Clum A."/>
            <person name="Lindquist E."/>
            <person name="Daum C."/>
            <person name="Ramamoorthy G.K."/>
            <person name="Gryganskyi A."/>
            <person name="Culley D."/>
            <person name="Magnuson J.K."/>
            <person name="James T.Y."/>
            <person name="O'Malley M.A."/>
            <person name="Stajich J.E."/>
            <person name="Spatafora J.W."/>
            <person name="Visel A."/>
            <person name="Grigoriev I.V."/>
        </authorList>
    </citation>
    <scope>NUCLEOTIDE SEQUENCE [LARGE SCALE GENOMIC DNA]</scope>
    <source>
        <strain evidence="10 11">NRRL 2496</strain>
    </source>
</reference>
<comment type="caution">
    <text evidence="10">The sequence shown here is derived from an EMBL/GenBank/DDBJ whole genome shotgun (WGS) entry which is preliminary data.</text>
</comment>
<evidence type="ECO:0000259" key="9">
    <source>
        <dbReference type="PROSITE" id="PS50166"/>
    </source>
</evidence>
<dbReference type="SMART" id="SM00913">
    <property type="entry name" value="IBN_N"/>
    <property type="match status" value="1"/>
</dbReference>
<keyword evidence="7" id="KW-0539">Nucleus</keyword>
<evidence type="ECO:0000256" key="6">
    <source>
        <dbReference type="ARBA" id="ARBA00022927"/>
    </source>
</evidence>
<evidence type="ECO:0000313" key="11">
    <source>
        <dbReference type="Proteomes" id="UP000242180"/>
    </source>
</evidence>
<gene>
    <name evidence="10" type="ORF">BCR43DRAFT_527446</name>
</gene>
<dbReference type="OrthoDB" id="7862313at2759"/>
<dbReference type="InterPro" id="IPR021133">
    <property type="entry name" value="HEAT_type_2"/>
</dbReference>
<dbReference type="GO" id="GO:0005737">
    <property type="term" value="C:cytoplasm"/>
    <property type="evidence" value="ECO:0007669"/>
    <property type="project" value="UniProtKB-SubCell"/>
</dbReference>
<keyword evidence="5" id="KW-0677">Repeat</keyword>
<feature type="domain" description="Importin N-terminal" evidence="9">
    <location>
        <begin position="44"/>
        <end position="94"/>
    </location>
</feature>
<evidence type="ECO:0000313" key="10">
    <source>
        <dbReference type="EMBL" id="ORY92178.1"/>
    </source>
</evidence>
<name>A0A1X2H471_SYNRA</name>
<evidence type="ECO:0000256" key="2">
    <source>
        <dbReference type="ARBA" id="ARBA00004496"/>
    </source>
</evidence>
<dbReference type="AlphaFoldDB" id="A0A1X2H471"/>
<dbReference type="PROSITE" id="PS50077">
    <property type="entry name" value="HEAT_REPEAT"/>
    <property type="match status" value="2"/>
</dbReference>
<dbReference type="InterPro" id="IPR058584">
    <property type="entry name" value="IMB1_TNPO1-like_TPR"/>
</dbReference>
<dbReference type="PROSITE" id="PS50166">
    <property type="entry name" value="IMPORTIN_B_NT"/>
    <property type="match status" value="1"/>
</dbReference>
<organism evidence="10 11">
    <name type="scientific">Syncephalastrum racemosum</name>
    <name type="common">Filamentous fungus</name>
    <dbReference type="NCBI Taxonomy" id="13706"/>
    <lineage>
        <taxon>Eukaryota</taxon>
        <taxon>Fungi</taxon>
        <taxon>Fungi incertae sedis</taxon>
        <taxon>Mucoromycota</taxon>
        <taxon>Mucoromycotina</taxon>
        <taxon>Mucoromycetes</taxon>
        <taxon>Mucorales</taxon>
        <taxon>Syncephalastraceae</taxon>
        <taxon>Syncephalastrum</taxon>
    </lineage>
</organism>
<protein>
    <submittedName>
        <fullName evidence="10">Armadillo-type protein</fullName>
    </submittedName>
</protein>
<keyword evidence="3" id="KW-0813">Transport</keyword>
<dbReference type="STRING" id="13706.A0A1X2H471"/>
<dbReference type="SUPFAM" id="SSF48371">
    <property type="entry name" value="ARM repeat"/>
    <property type="match status" value="2"/>
</dbReference>
<feature type="repeat" description="HEAT" evidence="8">
    <location>
        <begin position="427"/>
        <end position="465"/>
    </location>
</feature>
<dbReference type="GO" id="GO:0031267">
    <property type="term" value="F:small GTPase binding"/>
    <property type="evidence" value="ECO:0007669"/>
    <property type="project" value="InterPro"/>
</dbReference>
<evidence type="ECO:0000256" key="7">
    <source>
        <dbReference type="ARBA" id="ARBA00023242"/>
    </source>
</evidence>
<accession>A0A1X2H471</accession>
<proteinExistence type="predicted"/>
<dbReference type="InterPro" id="IPR001494">
    <property type="entry name" value="Importin-beta_N"/>
</dbReference>
<dbReference type="Pfam" id="PF13513">
    <property type="entry name" value="HEAT_EZ"/>
    <property type="match status" value="1"/>
</dbReference>
<sequence length="1048" mass="115788">MEQYLAGLDELLTRCANAQDSETLRNVTSTLNTQYYGTANCVPALVEIIGRSPQPQVRQLAAVELRKRISKWWPEVDPSAQDTIRNQLLQITLNEQQELVRHSVARVVSSVANVDIPENKWPSLIPFLSESCGSATASHREVGTYILFTLFEVIADFFMDNMAPLYELFQKSIVDPESHTVRVTTVKVLGKVAEFIEAEDKNNIKAFRDLLPAMVNVLEECLKTDDEEGAGEIFEVFDTLLMLDAPLLSAHLADLIRFFLAVGANRELSDNVRVMALSFLMWAAVYKTNKIRSLKMVGFLVEGLMPIGTEEDPDDADEESPSRLSCKVMNALATNMPPQQVFPVVMPLVLSYMSNQDPFHRKAGMMAFAVVVEGCADYMSDKLDDLLQVVMAGLQDPEIMVRRAACLALGCLAEEMPGEISEHHQKLLPLVFNLMNDANPEVTKHACTALDAILEGLGDEVVQYLPMLMEKLLLLLDSAPQMETKATVIAAIGSAGHAAGTNFAPYFSEVMPRLRTYMMLSEGTDQLFLRGVTTDSIGAIAEATGAETFHPWAEECMQLAVQQLTLDSPRLRECSYAFFGVLARVFGEQFAPYLPTVMPHILSTCRAEEKDESAFLGEIDLNASGFEDDDDAALEAINFNNAMADEKEFAVDALGDFFENTHGHFLPYVEESIQVLTDLSYHIVDGVRKAVVGTMFAFLKAFHGLSEAGPWTAGLPVAYPVHENVQKMINMAMTTIMTVWSDEEDRMVVMQICVEIKEAVDLIGPAVVAEQVEEIARRLVEIFEKRSMCQQVEDDDDLVDEDEEAESESLLIGAAADLVGALCKAIGEGFSSYCDVFLPLISKYYKKTKSSSERAMAIGCLGECITGVKSAITPHTERLLQLFLKGCADEDATTRSNSAFAVGILVTHSQINLSSQYPTLLTALHPLFSNQPLPNVTDNAAGAVARLALANPEALPLPQVLPTFLSVLPLKADFEENEPVFQFLFHLFRSNYPDVMNNAHLLQVFQHALSDEEQLTPKTRAELIELLRALNAQKPELNLGSSDLARFL</sequence>